<evidence type="ECO:0000256" key="2">
    <source>
        <dbReference type="ARBA" id="ARBA00022771"/>
    </source>
</evidence>
<evidence type="ECO:0000256" key="3">
    <source>
        <dbReference type="ARBA" id="ARBA00022833"/>
    </source>
</evidence>
<dbReference type="SMART" id="SM00744">
    <property type="entry name" value="RINGv"/>
    <property type="match status" value="1"/>
</dbReference>
<evidence type="ECO:0000256" key="1">
    <source>
        <dbReference type="ARBA" id="ARBA00022723"/>
    </source>
</evidence>
<dbReference type="PANTHER" id="PTHR45969">
    <property type="entry name" value="RING ZINC FINGER PROTEIN-RELATED"/>
    <property type="match status" value="1"/>
</dbReference>
<keyword evidence="1" id="KW-0479">Metal-binding</keyword>
<dbReference type="EMBL" id="ML987190">
    <property type="protein sequence ID" value="KAF2255120.1"/>
    <property type="molecule type" value="Genomic_DNA"/>
</dbReference>
<dbReference type="InterPro" id="IPR001841">
    <property type="entry name" value="Znf_RING"/>
</dbReference>
<organism evidence="6 7">
    <name type="scientific">Trematosphaeria pertusa</name>
    <dbReference type="NCBI Taxonomy" id="390896"/>
    <lineage>
        <taxon>Eukaryota</taxon>
        <taxon>Fungi</taxon>
        <taxon>Dikarya</taxon>
        <taxon>Ascomycota</taxon>
        <taxon>Pezizomycotina</taxon>
        <taxon>Dothideomycetes</taxon>
        <taxon>Pleosporomycetidae</taxon>
        <taxon>Pleosporales</taxon>
        <taxon>Massarineae</taxon>
        <taxon>Trematosphaeriaceae</taxon>
        <taxon>Trematosphaeria</taxon>
    </lineage>
</organism>
<gene>
    <name evidence="6" type="ORF">BU26DRAFT_559741</name>
</gene>
<dbReference type="RefSeq" id="XP_033690124.1">
    <property type="nucleotide sequence ID" value="XM_033832734.1"/>
</dbReference>
<keyword evidence="7" id="KW-1185">Reference proteome</keyword>
<keyword evidence="3" id="KW-0862">Zinc</keyword>
<reference evidence="6" key="1">
    <citation type="journal article" date="2020" name="Stud. Mycol.">
        <title>101 Dothideomycetes genomes: a test case for predicting lifestyles and emergence of pathogens.</title>
        <authorList>
            <person name="Haridas S."/>
            <person name="Albert R."/>
            <person name="Binder M."/>
            <person name="Bloem J."/>
            <person name="Labutti K."/>
            <person name="Salamov A."/>
            <person name="Andreopoulos B."/>
            <person name="Baker S."/>
            <person name="Barry K."/>
            <person name="Bills G."/>
            <person name="Bluhm B."/>
            <person name="Cannon C."/>
            <person name="Castanera R."/>
            <person name="Culley D."/>
            <person name="Daum C."/>
            <person name="Ezra D."/>
            <person name="Gonzalez J."/>
            <person name="Henrissat B."/>
            <person name="Kuo A."/>
            <person name="Liang C."/>
            <person name="Lipzen A."/>
            <person name="Lutzoni F."/>
            <person name="Magnuson J."/>
            <person name="Mondo S."/>
            <person name="Nolan M."/>
            <person name="Ohm R."/>
            <person name="Pangilinan J."/>
            <person name="Park H.-J."/>
            <person name="Ramirez L."/>
            <person name="Alfaro M."/>
            <person name="Sun H."/>
            <person name="Tritt A."/>
            <person name="Yoshinaga Y."/>
            <person name="Zwiers L.-H."/>
            <person name="Turgeon B."/>
            <person name="Goodwin S."/>
            <person name="Spatafora J."/>
            <person name="Crous P."/>
            <person name="Grigoriev I."/>
        </authorList>
    </citation>
    <scope>NUCLEOTIDE SEQUENCE</scope>
    <source>
        <strain evidence="6">CBS 122368</strain>
    </source>
</reference>
<proteinExistence type="predicted"/>
<protein>
    <recommendedName>
        <fullName evidence="5">RING-type domain-containing protein</fullName>
    </recommendedName>
</protein>
<dbReference type="InterPro" id="IPR011016">
    <property type="entry name" value="Znf_RING-CH"/>
</dbReference>
<dbReference type="OrthoDB" id="3694653at2759"/>
<dbReference type="SUPFAM" id="SSF57850">
    <property type="entry name" value="RING/U-box"/>
    <property type="match status" value="1"/>
</dbReference>
<dbReference type="InterPro" id="IPR013083">
    <property type="entry name" value="Znf_RING/FYVE/PHD"/>
</dbReference>
<dbReference type="GO" id="GO:0061630">
    <property type="term" value="F:ubiquitin protein ligase activity"/>
    <property type="evidence" value="ECO:0007669"/>
    <property type="project" value="TreeGrafter"/>
</dbReference>
<evidence type="ECO:0000313" key="7">
    <source>
        <dbReference type="Proteomes" id="UP000800094"/>
    </source>
</evidence>
<dbReference type="Proteomes" id="UP000800094">
    <property type="component" value="Unassembled WGS sequence"/>
</dbReference>
<sequence>MAQPNELPTMDSFVQHQLQPYFIFSGHGECGLCGVCQEGFNDSPHGIVRISTCTHLFHRNCLLKWFNSTHSKRNTCPACRKLLFQLSNLTPEDIEAFAEEAARHLDAVGQIEEEEMRKIEEE</sequence>
<dbReference type="SMART" id="SM00184">
    <property type="entry name" value="RING"/>
    <property type="match status" value="1"/>
</dbReference>
<accession>A0A6A6IZV9</accession>
<dbReference type="AlphaFoldDB" id="A0A6A6IZV9"/>
<evidence type="ECO:0000259" key="5">
    <source>
        <dbReference type="PROSITE" id="PS50089"/>
    </source>
</evidence>
<dbReference type="Pfam" id="PF13639">
    <property type="entry name" value="zf-RING_2"/>
    <property type="match status" value="1"/>
</dbReference>
<dbReference type="Gene3D" id="3.30.40.10">
    <property type="entry name" value="Zinc/RING finger domain, C3HC4 (zinc finger)"/>
    <property type="match status" value="1"/>
</dbReference>
<dbReference type="GO" id="GO:0016567">
    <property type="term" value="P:protein ubiquitination"/>
    <property type="evidence" value="ECO:0007669"/>
    <property type="project" value="TreeGrafter"/>
</dbReference>
<dbReference type="PROSITE" id="PS50089">
    <property type="entry name" value="ZF_RING_2"/>
    <property type="match status" value="1"/>
</dbReference>
<name>A0A6A6IZV9_9PLEO</name>
<evidence type="ECO:0000256" key="4">
    <source>
        <dbReference type="PROSITE-ProRule" id="PRU00175"/>
    </source>
</evidence>
<dbReference type="GeneID" id="54586064"/>
<dbReference type="PANTHER" id="PTHR45969:SF69">
    <property type="entry name" value="FINGER DOMAIN PROTEIN, PUTATIVE (AFU_ORTHOLOGUE AFUA_3G12190)-RELATED"/>
    <property type="match status" value="1"/>
</dbReference>
<keyword evidence="2 4" id="KW-0863">Zinc-finger</keyword>
<evidence type="ECO:0000313" key="6">
    <source>
        <dbReference type="EMBL" id="KAF2255120.1"/>
    </source>
</evidence>
<feature type="domain" description="RING-type" evidence="5">
    <location>
        <begin position="33"/>
        <end position="80"/>
    </location>
</feature>
<dbReference type="GO" id="GO:0008270">
    <property type="term" value="F:zinc ion binding"/>
    <property type="evidence" value="ECO:0007669"/>
    <property type="project" value="UniProtKB-KW"/>
</dbReference>
<dbReference type="CDD" id="cd16448">
    <property type="entry name" value="RING-H2"/>
    <property type="match status" value="1"/>
</dbReference>